<feature type="domain" description="DEAD-box RNA helicase Q" evidence="17">
    <location>
        <begin position="134"/>
        <end position="162"/>
    </location>
</feature>
<evidence type="ECO:0000313" key="18">
    <source>
        <dbReference type="EMBL" id="PWZ00522.1"/>
    </source>
</evidence>
<dbReference type="InterPro" id="IPR027417">
    <property type="entry name" value="P-loop_NTPase"/>
</dbReference>
<feature type="short sequence motif" description="Q motif" evidence="12">
    <location>
        <begin position="134"/>
        <end position="162"/>
    </location>
</feature>
<dbReference type="InterPro" id="IPR001650">
    <property type="entry name" value="Helicase_C-like"/>
</dbReference>
<evidence type="ECO:0000256" key="8">
    <source>
        <dbReference type="ARBA" id="ARBA00022806"/>
    </source>
</evidence>
<evidence type="ECO:0000256" key="5">
    <source>
        <dbReference type="ARBA" id="ARBA00022552"/>
    </source>
</evidence>
<feature type="domain" description="Helicase C-terminal" evidence="16">
    <location>
        <begin position="383"/>
        <end position="531"/>
    </location>
</feature>
<reference evidence="18 19" key="1">
    <citation type="journal article" date="2018" name="Mol. Biol. Evol.">
        <title>Broad Genomic Sampling Reveals a Smut Pathogenic Ancestry of the Fungal Clade Ustilaginomycotina.</title>
        <authorList>
            <person name="Kijpornyongpan T."/>
            <person name="Mondo S.J."/>
            <person name="Barry K."/>
            <person name="Sandor L."/>
            <person name="Lee J."/>
            <person name="Lipzen A."/>
            <person name="Pangilinan J."/>
            <person name="LaButti K."/>
            <person name="Hainaut M."/>
            <person name="Henrissat B."/>
            <person name="Grigoriev I.V."/>
            <person name="Spatafora J.W."/>
            <person name="Aime M.C."/>
        </authorList>
    </citation>
    <scope>NUCLEOTIDE SEQUENCE [LARGE SCALE GENOMIC DNA]</scope>
    <source>
        <strain evidence="18 19">MCA 3645</strain>
    </source>
</reference>
<keyword evidence="9 13" id="KW-0067">ATP-binding</keyword>
<dbReference type="SMART" id="SM00487">
    <property type="entry name" value="DEXDc"/>
    <property type="match status" value="1"/>
</dbReference>
<dbReference type="InterPro" id="IPR044742">
    <property type="entry name" value="DEAD/DEAH_RhlB"/>
</dbReference>
<dbReference type="InterPro" id="IPR000629">
    <property type="entry name" value="RNA-helicase_DEAD-box_CS"/>
</dbReference>
<evidence type="ECO:0000256" key="12">
    <source>
        <dbReference type="PROSITE-ProRule" id="PRU00552"/>
    </source>
</evidence>
<keyword evidence="10" id="KW-0539">Nucleus</keyword>
<dbReference type="GO" id="GO:0003676">
    <property type="term" value="F:nucleic acid binding"/>
    <property type="evidence" value="ECO:0007669"/>
    <property type="project" value="InterPro"/>
</dbReference>
<keyword evidence="7 13" id="KW-0378">Hydrolase</keyword>
<keyword evidence="5" id="KW-0698">rRNA processing</keyword>
<dbReference type="AlphaFoldDB" id="A0A317XQY9"/>
<evidence type="ECO:0000256" key="13">
    <source>
        <dbReference type="RuleBase" id="RU000492"/>
    </source>
</evidence>
<evidence type="ECO:0000256" key="4">
    <source>
        <dbReference type="ARBA" id="ARBA00022517"/>
    </source>
</evidence>
<keyword evidence="6 13" id="KW-0547">Nucleotide-binding</keyword>
<feature type="domain" description="Helicase ATP-binding" evidence="15">
    <location>
        <begin position="165"/>
        <end position="354"/>
    </location>
</feature>
<sequence>MSNSVDKVSKKDKKDKKEKKDKKRSAAESVDADASTSIVSKDVDEKEAKRRRKEEKKAKKAAAKAASTSTSVDTTPAATASSTPAPTTANSSSANADFTPTNPAAARAFLEANNITIEAPEESNERPPLPMIDFRELDGKIDAAVKKTLDAQGFTTPTPIQACCWPVLLQKKDVVGIAETGSGKTFAFGLPALQHLVTVHKVLESGGKKKGKGGAQVNVLVVAPTRELAIQTEENMARLGKSMGIGMICLYGGVPKHEQVRMLNQSPPVRIVVGTPGRVLDMARDGSLDLGNVTYLVLDEADRMLDNGFEPDIRAIIGMCQSREQGRHTSMFSATWPPAVRGLAESFMNGPVRVTVGSDELSANRRVEQTVEVLADGYAKERRLNEFLRSVNAQRSKDKILIFALYKKEAQRVEQTLRRAGYKVSGIHGDLGQTERIASLERFKSAETPLLVATDVAARGLDIPNVEHVINYTFPLTIEDYVHRIGRTGRGGKTGKSLTFFTEMDKSHAGELIRVLKDADQDVPDELTKFPTTIKKKTHSSYGDHFKELVPGKAKKITFD</sequence>
<dbReference type="OrthoDB" id="196131at2759"/>
<accession>A0A317XQY9</accession>
<evidence type="ECO:0000256" key="3">
    <source>
        <dbReference type="ARBA" id="ARBA00012552"/>
    </source>
</evidence>
<dbReference type="Pfam" id="PF00271">
    <property type="entry name" value="Helicase_C"/>
    <property type="match status" value="1"/>
</dbReference>
<keyword evidence="4" id="KW-0690">Ribosome biogenesis</keyword>
<evidence type="ECO:0000313" key="19">
    <source>
        <dbReference type="Proteomes" id="UP000246740"/>
    </source>
</evidence>
<dbReference type="InterPro" id="IPR014014">
    <property type="entry name" value="RNA_helicase_DEAD_Q_motif"/>
</dbReference>
<dbReference type="PROSITE" id="PS51195">
    <property type="entry name" value="Q_MOTIF"/>
    <property type="match status" value="1"/>
</dbReference>
<dbReference type="Pfam" id="PF00270">
    <property type="entry name" value="DEAD"/>
    <property type="match status" value="1"/>
</dbReference>
<evidence type="ECO:0000256" key="9">
    <source>
        <dbReference type="ARBA" id="ARBA00022840"/>
    </source>
</evidence>
<gene>
    <name evidence="18" type="ORF">BCV70DRAFT_199796</name>
</gene>
<comment type="subcellular location">
    <subcellularLocation>
        <location evidence="1">Nucleus</location>
        <location evidence="1">Nucleolus</location>
    </subcellularLocation>
</comment>
<keyword evidence="8 13" id="KW-0347">Helicase</keyword>
<feature type="compositionally biased region" description="Basic residues" evidence="14">
    <location>
        <begin position="10"/>
        <end position="23"/>
    </location>
</feature>
<feature type="compositionally biased region" description="Basic residues" evidence="14">
    <location>
        <begin position="49"/>
        <end position="62"/>
    </location>
</feature>
<evidence type="ECO:0000256" key="11">
    <source>
        <dbReference type="ARBA" id="ARBA00037449"/>
    </source>
</evidence>
<evidence type="ECO:0000256" key="2">
    <source>
        <dbReference type="ARBA" id="ARBA00009334"/>
    </source>
</evidence>
<proteinExistence type="inferred from homology"/>
<feature type="compositionally biased region" description="Low complexity" evidence="14">
    <location>
        <begin position="63"/>
        <end position="96"/>
    </location>
</feature>
<keyword evidence="19" id="KW-1185">Reference proteome</keyword>
<name>A0A317XQY9_9BASI</name>
<feature type="non-terminal residue" evidence="18">
    <location>
        <position position="560"/>
    </location>
</feature>
<comment type="similarity">
    <text evidence="2">Belongs to the DEAD box helicase family. DDX5/DBP2 subfamily.</text>
</comment>
<evidence type="ECO:0000259" key="17">
    <source>
        <dbReference type="PROSITE" id="PS51195"/>
    </source>
</evidence>
<evidence type="ECO:0000256" key="6">
    <source>
        <dbReference type="ARBA" id="ARBA00022741"/>
    </source>
</evidence>
<dbReference type="PROSITE" id="PS51192">
    <property type="entry name" value="HELICASE_ATP_BIND_1"/>
    <property type="match status" value="1"/>
</dbReference>
<dbReference type="EMBL" id="KZ819192">
    <property type="protein sequence ID" value="PWZ00522.1"/>
    <property type="molecule type" value="Genomic_DNA"/>
</dbReference>
<protein>
    <recommendedName>
        <fullName evidence="3">RNA helicase</fullName>
        <ecNumber evidence="3">3.6.4.13</ecNumber>
    </recommendedName>
</protein>
<evidence type="ECO:0000259" key="16">
    <source>
        <dbReference type="PROSITE" id="PS51194"/>
    </source>
</evidence>
<dbReference type="CDD" id="cd18787">
    <property type="entry name" value="SF2_C_DEAD"/>
    <property type="match status" value="1"/>
</dbReference>
<dbReference type="SMART" id="SM00490">
    <property type="entry name" value="HELICc"/>
    <property type="match status" value="1"/>
</dbReference>
<dbReference type="PROSITE" id="PS51194">
    <property type="entry name" value="HELICASE_CTER"/>
    <property type="match status" value="1"/>
</dbReference>
<feature type="region of interest" description="Disordered" evidence="14">
    <location>
        <begin position="1"/>
        <end position="100"/>
    </location>
</feature>
<dbReference type="GO" id="GO:0003724">
    <property type="term" value="F:RNA helicase activity"/>
    <property type="evidence" value="ECO:0007669"/>
    <property type="project" value="UniProtKB-EC"/>
</dbReference>
<dbReference type="GO" id="GO:0016787">
    <property type="term" value="F:hydrolase activity"/>
    <property type="evidence" value="ECO:0007669"/>
    <property type="project" value="UniProtKB-KW"/>
</dbReference>
<dbReference type="Proteomes" id="UP000246740">
    <property type="component" value="Unassembled WGS sequence"/>
</dbReference>
<dbReference type="PROSITE" id="PS00039">
    <property type="entry name" value="DEAD_ATP_HELICASE"/>
    <property type="match status" value="1"/>
</dbReference>
<evidence type="ECO:0000256" key="1">
    <source>
        <dbReference type="ARBA" id="ARBA00004604"/>
    </source>
</evidence>
<dbReference type="CDD" id="cd00268">
    <property type="entry name" value="DEADc"/>
    <property type="match status" value="1"/>
</dbReference>
<evidence type="ECO:0000259" key="15">
    <source>
        <dbReference type="PROSITE" id="PS51192"/>
    </source>
</evidence>
<evidence type="ECO:0000256" key="7">
    <source>
        <dbReference type="ARBA" id="ARBA00022801"/>
    </source>
</evidence>
<dbReference type="InParanoid" id="A0A317XQY9"/>
<dbReference type="Gene3D" id="3.40.50.300">
    <property type="entry name" value="P-loop containing nucleotide triphosphate hydrolases"/>
    <property type="match status" value="2"/>
</dbReference>
<dbReference type="GO" id="GO:0005524">
    <property type="term" value="F:ATP binding"/>
    <property type="evidence" value="ECO:0007669"/>
    <property type="project" value="UniProtKB-KW"/>
</dbReference>
<dbReference type="InterPro" id="IPR011545">
    <property type="entry name" value="DEAD/DEAH_box_helicase_dom"/>
</dbReference>
<dbReference type="FunFam" id="3.40.50.300:FF:000008">
    <property type="entry name" value="ATP-dependent RNA helicase RhlB"/>
    <property type="match status" value="1"/>
</dbReference>
<dbReference type="SUPFAM" id="SSF52540">
    <property type="entry name" value="P-loop containing nucleoside triphosphate hydrolases"/>
    <property type="match status" value="1"/>
</dbReference>
<organism evidence="18 19">
    <name type="scientific">Testicularia cyperi</name>
    <dbReference type="NCBI Taxonomy" id="1882483"/>
    <lineage>
        <taxon>Eukaryota</taxon>
        <taxon>Fungi</taxon>
        <taxon>Dikarya</taxon>
        <taxon>Basidiomycota</taxon>
        <taxon>Ustilaginomycotina</taxon>
        <taxon>Ustilaginomycetes</taxon>
        <taxon>Ustilaginales</taxon>
        <taxon>Anthracoideaceae</taxon>
        <taxon>Testicularia</taxon>
    </lineage>
</organism>
<dbReference type="EC" id="3.6.4.13" evidence="3"/>
<evidence type="ECO:0000256" key="14">
    <source>
        <dbReference type="SAM" id="MobiDB-lite"/>
    </source>
</evidence>
<dbReference type="FunCoup" id="A0A317XQY9">
    <property type="interactions" value="172"/>
</dbReference>
<dbReference type="PANTHER" id="PTHR47958">
    <property type="entry name" value="ATP-DEPENDENT RNA HELICASE DBP3"/>
    <property type="match status" value="1"/>
</dbReference>
<dbReference type="InterPro" id="IPR014001">
    <property type="entry name" value="Helicase_ATP-bd"/>
</dbReference>
<dbReference type="STRING" id="1882483.A0A317XQY9"/>
<comment type="function">
    <text evidence="11">ATP-dependent RNA helicase required for 60S ribosomal subunit synthesis. Involved in efficient pre-rRNA processing, predominantly at site A3, which is necessary for the normal formation of 25S and 5.8S rRNAs.</text>
</comment>
<evidence type="ECO:0000256" key="10">
    <source>
        <dbReference type="ARBA" id="ARBA00023242"/>
    </source>
</evidence>